<evidence type="ECO:0000256" key="2">
    <source>
        <dbReference type="SAM" id="SignalP"/>
    </source>
</evidence>
<feature type="signal peptide" evidence="2">
    <location>
        <begin position="1"/>
        <end position="20"/>
    </location>
</feature>
<feature type="chain" id="PRO_5043964001" evidence="2">
    <location>
        <begin position="21"/>
        <end position="230"/>
    </location>
</feature>
<dbReference type="SMART" id="SM00855">
    <property type="entry name" value="PGAM"/>
    <property type="match status" value="1"/>
</dbReference>
<protein>
    <submittedName>
        <fullName evidence="3">Histidine phosphatase family protein</fullName>
    </submittedName>
</protein>
<proteinExistence type="predicted"/>
<gene>
    <name evidence="3" type="ORF">ABNK63_11030</name>
</gene>
<dbReference type="SUPFAM" id="SSF53254">
    <property type="entry name" value="Phosphoglycerate mutase-like"/>
    <property type="match status" value="1"/>
</dbReference>
<dbReference type="EMBL" id="CP157948">
    <property type="protein sequence ID" value="XBS88935.1"/>
    <property type="molecule type" value="Genomic_DNA"/>
</dbReference>
<evidence type="ECO:0000313" key="3">
    <source>
        <dbReference type="EMBL" id="XBS88935.1"/>
    </source>
</evidence>
<reference evidence="3" key="1">
    <citation type="submission" date="2024-06" db="EMBL/GenBank/DDBJ databases">
        <authorList>
            <person name="Sun Y."/>
        </authorList>
    </citation>
    <scope>NUCLEOTIDE SEQUENCE</scope>
    <source>
        <strain evidence="3">IGA1.0</strain>
    </source>
</reference>
<sequence>MFPRLLLMLLCLLPVASIGATDAPATRTIVLVRHGYYLPDAKADPKLGPHLAPIGVAQAHLAGARLAALPGRFDAMYVSPVQRARDTAAVIAGDFPGRHFEVVDDLAECTPPTRRTEVTADEKPADLAACARQFDRLFADYFKPAHGHAQTELMVCHGNVIRNMVVRALGVDSKAWLEMSVGNASITRILVEADGRFKVISVGDVGHIPPSLRTGATGDAERSLAIPALP</sequence>
<keyword evidence="2" id="KW-0732">Signal</keyword>
<accession>A0AAU7QHR7</accession>
<dbReference type="RefSeq" id="WP_350015638.1">
    <property type="nucleotide sequence ID" value="NZ_CP157948.1"/>
</dbReference>
<dbReference type="Gene3D" id="3.40.50.1240">
    <property type="entry name" value="Phosphoglycerate mutase-like"/>
    <property type="match status" value="1"/>
</dbReference>
<dbReference type="CDD" id="cd07067">
    <property type="entry name" value="HP_PGM_like"/>
    <property type="match status" value="1"/>
</dbReference>
<keyword evidence="1" id="KW-0378">Hydrolase</keyword>
<dbReference type="GO" id="GO:0016787">
    <property type="term" value="F:hydrolase activity"/>
    <property type="evidence" value="ECO:0007669"/>
    <property type="project" value="UniProtKB-KW"/>
</dbReference>
<dbReference type="PANTHER" id="PTHR20935">
    <property type="entry name" value="PHOSPHOGLYCERATE MUTASE-RELATED"/>
    <property type="match status" value="1"/>
</dbReference>
<dbReference type="InterPro" id="IPR029033">
    <property type="entry name" value="His_PPase_superfam"/>
</dbReference>
<dbReference type="PANTHER" id="PTHR20935:SF0">
    <property type="entry name" value="SERINE_THREONINE-PROTEIN PHOSPHATASE PGAM5, MITOCHONDRIAL"/>
    <property type="match status" value="1"/>
</dbReference>
<dbReference type="AlphaFoldDB" id="A0AAU7QHR7"/>
<name>A0AAU7QHR7_9GAMM</name>
<dbReference type="InterPro" id="IPR013078">
    <property type="entry name" value="His_Pase_superF_clade-1"/>
</dbReference>
<dbReference type="InterPro" id="IPR051021">
    <property type="entry name" value="Mito_Ser/Thr_phosphatase"/>
</dbReference>
<evidence type="ECO:0000256" key="1">
    <source>
        <dbReference type="ARBA" id="ARBA00022801"/>
    </source>
</evidence>
<dbReference type="Pfam" id="PF00300">
    <property type="entry name" value="His_Phos_1"/>
    <property type="match status" value="1"/>
</dbReference>
<organism evidence="3">
    <name type="scientific">Rhodanobacter sp. IGA1.0</name>
    <dbReference type="NCBI Taxonomy" id="3158582"/>
    <lineage>
        <taxon>Bacteria</taxon>
        <taxon>Pseudomonadati</taxon>
        <taxon>Pseudomonadota</taxon>
        <taxon>Gammaproteobacteria</taxon>
        <taxon>Lysobacterales</taxon>
        <taxon>Rhodanobacteraceae</taxon>
        <taxon>Rhodanobacter</taxon>
    </lineage>
</organism>